<dbReference type="Proteomes" id="UP000821853">
    <property type="component" value="Chromosome 9"/>
</dbReference>
<gene>
    <name evidence="1" type="ORF">HPB48_009037</name>
</gene>
<name>A0A9J6H3R9_HAELO</name>
<dbReference type="AlphaFoldDB" id="A0A9J6H3R9"/>
<evidence type="ECO:0000313" key="1">
    <source>
        <dbReference type="EMBL" id="KAH9381383.1"/>
    </source>
</evidence>
<keyword evidence="2" id="KW-1185">Reference proteome</keyword>
<dbReference type="OrthoDB" id="10562466at2759"/>
<dbReference type="EMBL" id="JABSTR010000011">
    <property type="protein sequence ID" value="KAH9381383.1"/>
    <property type="molecule type" value="Genomic_DNA"/>
</dbReference>
<reference evidence="1 2" key="1">
    <citation type="journal article" date="2020" name="Cell">
        <title>Large-Scale Comparative Analyses of Tick Genomes Elucidate Their Genetic Diversity and Vector Capacities.</title>
        <authorList>
            <consortium name="Tick Genome and Microbiome Consortium (TIGMIC)"/>
            <person name="Jia N."/>
            <person name="Wang J."/>
            <person name="Shi W."/>
            <person name="Du L."/>
            <person name="Sun Y."/>
            <person name="Zhan W."/>
            <person name="Jiang J.F."/>
            <person name="Wang Q."/>
            <person name="Zhang B."/>
            <person name="Ji P."/>
            <person name="Bell-Sakyi L."/>
            <person name="Cui X.M."/>
            <person name="Yuan T.T."/>
            <person name="Jiang B.G."/>
            <person name="Yang W.F."/>
            <person name="Lam T.T."/>
            <person name="Chang Q.C."/>
            <person name="Ding S.J."/>
            <person name="Wang X.J."/>
            <person name="Zhu J.G."/>
            <person name="Ruan X.D."/>
            <person name="Zhao L."/>
            <person name="Wei J.T."/>
            <person name="Ye R.Z."/>
            <person name="Que T.C."/>
            <person name="Du C.H."/>
            <person name="Zhou Y.H."/>
            <person name="Cheng J.X."/>
            <person name="Dai P.F."/>
            <person name="Guo W.B."/>
            <person name="Han X.H."/>
            <person name="Huang E.J."/>
            <person name="Li L.F."/>
            <person name="Wei W."/>
            <person name="Gao Y.C."/>
            <person name="Liu J.Z."/>
            <person name="Shao H.Z."/>
            <person name="Wang X."/>
            <person name="Wang C.C."/>
            <person name="Yang T.C."/>
            <person name="Huo Q.B."/>
            <person name="Li W."/>
            <person name="Chen H.Y."/>
            <person name="Chen S.E."/>
            <person name="Zhou L.G."/>
            <person name="Ni X.B."/>
            <person name="Tian J.H."/>
            <person name="Sheng Y."/>
            <person name="Liu T."/>
            <person name="Pan Y.S."/>
            <person name="Xia L.Y."/>
            <person name="Li J."/>
            <person name="Zhao F."/>
            <person name="Cao W.C."/>
        </authorList>
    </citation>
    <scope>NUCLEOTIDE SEQUENCE [LARGE SCALE GENOMIC DNA]</scope>
    <source>
        <strain evidence="1">HaeL-2018</strain>
    </source>
</reference>
<dbReference type="OMA" id="ANNVKWN"/>
<organism evidence="1 2">
    <name type="scientific">Haemaphysalis longicornis</name>
    <name type="common">Bush tick</name>
    <dbReference type="NCBI Taxonomy" id="44386"/>
    <lineage>
        <taxon>Eukaryota</taxon>
        <taxon>Metazoa</taxon>
        <taxon>Ecdysozoa</taxon>
        <taxon>Arthropoda</taxon>
        <taxon>Chelicerata</taxon>
        <taxon>Arachnida</taxon>
        <taxon>Acari</taxon>
        <taxon>Parasitiformes</taxon>
        <taxon>Ixodida</taxon>
        <taxon>Ixodoidea</taxon>
        <taxon>Ixodidae</taxon>
        <taxon>Haemaphysalinae</taxon>
        <taxon>Haemaphysalis</taxon>
    </lineage>
</organism>
<sequence length="112" mass="12747">MCSPQKSELLLYRPPGKRHRPGTPDVQLALQNRVIPIVPRIRVLGIRNHQSGSIKDTIKVLSASSLQISHLISRITHRYHGLKELNLILLVGSRIPYVTPYLKKANNVKWNE</sequence>
<protein>
    <submittedName>
        <fullName evidence="1">Uncharacterized protein</fullName>
    </submittedName>
</protein>
<accession>A0A9J6H3R9</accession>
<proteinExistence type="predicted"/>
<evidence type="ECO:0000313" key="2">
    <source>
        <dbReference type="Proteomes" id="UP000821853"/>
    </source>
</evidence>
<dbReference type="VEuPathDB" id="VectorBase:HLOH_063021"/>
<comment type="caution">
    <text evidence="1">The sequence shown here is derived from an EMBL/GenBank/DDBJ whole genome shotgun (WGS) entry which is preliminary data.</text>
</comment>